<protein>
    <recommendedName>
        <fullName evidence="1">SURF1-like protein</fullName>
    </recommendedName>
</protein>
<evidence type="ECO:0000256" key="1">
    <source>
        <dbReference type="RuleBase" id="RU363076"/>
    </source>
</evidence>
<feature type="region of interest" description="Disordered" evidence="2">
    <location>
        <begin position="289"/>
        <end position="333"/>
    </location>
</feature>
<dbReference type="RefSeq" id="WP_015491150.1">
    <property type="nucleotide sequence ID" value="NC_020891.1"/>
</dbReference>
<sequence length="333" mass="34590">MTHAPDPRSDAAPRPDAATAVSGPGGSGAAGPTVGQVARRPRSLALLALALVIAAGFAALGQWQLARAVESGVVIERDTETALPLGTLAQPQGYVTDTSAGHMVTVQGSLVPGDFVVVSDRLNAGRTGAWVVGHLSITDDGSADPAPDALPASVPVALGWTATDDEAAAVATQLDAGDGSPTGVQEIVGRFLPSEQPEPPGEGQDPQRMTRLSTAALVNLWPGDAGDVYNGFIVASTPIAGLTAIDSPPPSEAVQLNWLNIFYAAEWAVFAVFAIVIWYRTVRDTWTREQPGYREDEDEDEDGDEDGDDPLPDGGRDEAVGAPRRGSRADADR</sequence>
<dbReference type="AlphaFoldDB" id="A0AAI8ZK44"/>
<dbReference type="Pfam" id="PF02104">
    <property type="entry name" value="SURF1"/>
    <property type="match status" value="1"/>
</dbReference>
<keyword evidence="1" id="KW-0472">Membrane</keyword>
<comment type="similarity">
    <text evidence="1">Belongs to the SURF1 family.</text>
</comment>
<reference evidence="3 4" key="1">
    <citation type="submission" date="2011-11" db="EMBL/GenBank/DDBJ databases">
        <authorList>
            <person name="Gartemann K."/>
        </authorList>
    </citation>
    <scope>NUCLEOTIDE SEQUENCE [LARGE SCALE GENOMIC DNA]</scope>
    <source>
        <strain evidence="4">NCPPB 2581</strain>
    </source>
</reference>
<name>A0AAI8ZK44_9MICO</name>
<feature type="compositionally biased region" description="Basic and acidic residues" evidence="2">
    <location>
        <begin position="1"/>
        <end position="13"/>
    </location>
</feature>
<dbReference type="GeneID" id="92984268"/>
<feature type="region of interest" description="Disordered" evidence="2">
    <location>
        <begin position="1"/>
        <end position="34"/>
    </location>
</feature>
<dbReference type="PROSITE" id="PS50895">
    <property type="entry name" value="SURF1"/>
    <property type="match status" value="1"/>
</dbReference>
<dbReference type="KEGG" id="cmc:CMN_02512"/>
<gene>
    <name evidence="3" type="ORF">CMN_02512</name>
</gene>
<evidence type="ECO:0000313" key="3">
    <source>
        <dbReference type="EMBL" id="CCE76446.1"/>
    </source>
</evidence>
<evidence type="ECO:0000256" key="2">
    <source>
        <dbReference type="SAM" id="MobiDB-lite"/>
    </source>
</evidence>
<comment type="subcellular location">
    <subcellularLocation>
        <location evidence="1">Cell membrane</location>
        <topology evidence="1">Multi-pass membrane protein</topology>
    </subcellularLocation>
</comment>
<dbReference type="Proteomes" id="UP000012170">
    <property type="component" value="Chromosome"/>
</dbReference>
<keyword evidence="1" id="KW-1003">Cell membrane</keyword>
<accession>A0AAI8ZK44</accession>
<evidence type="ECO:0000313" key="4">
    <source>
        <dbReference type="Proteomes" id="UP000012170"/>
    </source>
</evidence>
<dbReference type="InterPro" id="IPR002994">
    <property type="entry name" value="Surf1/Shy1"/>
</dbReference>
<proteinExistence type="inferred from homology"/>
<keyword evidence="1" id="KW-1133">Transmembrane helix</keyword>
<keyword evidence="1" id="KW-0812">Transmembrane</keyword>
<dbReference type="GO" id="GO:0005886">
    <property type="term" value="C:plasma membrane"/>
    <property type="evidence" value="ECO:0007669"/>
    <property type="project" value="UniProtKB-SubCell"/>
</dbReference>
<dbReference type="EMBL" id="HE614873">
    <property type="protein sequence ID" value="CCE76446.1"/>
    <property type="molecule type" value="Genomic_DNA"/>
</dbReference>
<feature type="transmembrane region" description="Helical" evidence="1">
    <location>
        <begin position="258"/>
        <end position="279"/>
    </location>
</feature>
<organism evidence="3 4">
    <name type="scientific">Clavibacter nebraskensis NCPPB 2581</name>
    <dbReference type="NCBI Taxonomy" id="1097677"/>
    <lineage>
        <taxon>Bacteria</taxon>
        <taxon>Bacillati</taxon>
        <taxon>Actinomycetota</taxon>
        <taxon>Actinomycetes</taxon>
        <taxon>Micrococcales</taxon>
        <taxon>Microbacteriaceae</taxon>
        <taxon>Clavibacter</taxon>
    </lineage>
</organism>
<feature type="compositionally biased region" description="Acidic residues" evidence="2">
    <location>
        <begin position="295"/>
        <end position="311"/>
    </location>
</feature>
<feature type="transmembrane region" description="Helical" evidence="1">
    <location>
        <begin position="44"/>
        <end position="63"/>
    </location>
</feature>
<reference evidence="4" key="2">
    <citation type="submission" date="2013-04" db="EMBL/GenBank/DDBJ databases">
        <title>The genome sequence of the maize-pathogen Clavibacter michiganensis subsp. nebraskensis.</title>
        <authorList>
            <person name="Gartemann K.H."/>
            <person name="Blom J."/>
            <person name="Dreiseikelmann B."/>
            <person name="Fluegel M."/>
            <person name="Jaenicke S."/>
            <person name="Linke B."/>
            <person name="Sczcepanowski R."/>
            <person name="Wittmann J."/>
            <person name="Goesmann A."/>
            <person name="Puehler A."/>
            <person name="Eichenlaub R."/>
            <person name="Rueckert C."/>
        </authorList>
    </citation>
    <scope>NUCLEOTIDE SEQUENCE [LARGE SCALE GENOMIC DNA]</scope>
    <source>
        <strain evidence="4">NCPPB 2581</strain>
    </source>
</reference>